<comment type="caution">
    <text evidence="1">The sequence shown here is derived from an EMBL/GenBank/DDBJ whole genome shotgun (WGS) entry which is preliminary data.</text>
</comment>
<evidence type="ECO:0000313" key="1">
    <source>
        <dbReference type="EMBL" id="MBR0797294.1"/>
    </source>
</evidence>
<gene>
    <name evidence="1" type="ORF">JQ615_18050</name>
</gene>
<organism evidence="1 2">
    <name type="scientific">Bradyrhizobium jicamae</name>
    <dbReference type="NCBI Taxonomy" id="280332"/>
    <lineage>
        <taxon>Bacteria</taxon>
        <taxon>Pseudomonadati</taxon>
        <taxon>Pseudomonadota</taxon>
        <taxon>Alphaproteobacteria</taxon>
        <taxon>Hyphomicrobiales</taxon>
        <taxon>Nitrobacteraceae</taxon>
        <taxon>Bradyrhizobium</taxon>
    </lineage>
</organism>
<dbReference type="EMBL" id="JAFCJH010000017">
    <property type="protein sequence ID" value="MBR0797294.1"/>
    <property type="molecule type" value="Genomic_DNA"/>
</dbReference>
<reference evidence="2" key="1">
    <citation type="journal article" date="2021" name="ISME J.">
        <title>Evolutionary origin and ecological implication of a unique nif island in free-living Bradyrhizobium lineages.</title>
        <authorList>
            <person name="Tao J."/>
        </authorList>
    </citation>
    <scope>NUCLEOTIDE SEQUENCE [LARGE SCALE GENOMIC DNA]</scope>
    <source>
        <strain evidence="2">SZCCT0434</strain>
    </source>
</reference>
<dbReference type="Proteomes" id="UP001315278">
    <property type="component" value="Unassembled WGS sequence"/>
</dbReference>
<protein>
    <submittedName>
        <fullName evidence="1">Uncharacterized protein</fullName>
    </submittedName>
</protein>
<evidence type="ECO:0000313" key="2">
    <source>
        <dbReference type="Proteomes" id="UP001315278"/>
    </source>
</evidence>
<accession>A0ABS5FKH8</accession>
<proteinExistence type="predicted"/>
<name>A0ABS5FKH8_9BRAD</name>
<sequence length="158" mass="16944">MQIDIPATPSRFDAVPIGGFFARKTDFGLCVSVDGKSKAAIIFSMNGARLQLGGLPYEVLYYPEATAQADLKSAVSRTENELPYGALVKSANGSYYIQVSDGGPTGHYRTFNVVTGLQEDLPSDAPAVSYGRWSVGLTRSASTDFQALLDWDFSASSQ</sequence>
<keyword evidence="2" id="KW-1185">Reference proteome</keyword>
<dbReference type="RefSeq" id="WP_212493231.1">
    <property type="nucleotide sequence ID" value="NZ_JAFCJH010000017.1"/>
</dbReference>